<reference evidence="1 2" key="1">
    <citation type="submission" date="2023-07" db="EMBL/GenBank/DDBJ databases">
        <title>Novel species in genus Planococcus.</title>
        <authorList>
            <person name="Ning S."/>
        </authorList>
    </citation>
    <scope>NUCLEOTIDE SEQUENCE [LARGE SCALE GENOMIC DNA]</scope>
    <source>
        <strain evidence="1 2">N017</strain>
    </source>
</reference>
<evidence type="ECO:0000313" key="2">
    <source>
        <dbReference type="Proteomes" id="UP001172142"/>
    </source>
</evidence>
<dbReference type="Proteomes" id="UP001172142">
    <property type="component" value="Unassembled WGS sequence"/>
</dbReference>
<gene>
    <name evidence="1" type="ORF">QWY13_12350</name>
</gene>
<keyword evidence="2" id="KW-1185">Reference proteome</keyword>
<evidence type="ECO:0008006" key="3">
    <source>
        <dbReference type="Google" id="ProtNLM"/>
    </source>
</evidence>
<proteinExistence type="predicted"/>
<organism evidence="1 2">
    <name type="scientific">Planococcus shenhongbingii</name>
    <dbReference type="NCBI Taxonomy" id="3058398"/>
    <lineage>
        <taxon>Bacteria</taxon>
        <taxon>Bacillati</taxon>
        <taxon>Bacillota</taxon>
        <taxon>Bacilli</taxon>
        <taxon>Bacillales</taxon>
        <taxon>Caryophanaceae</taxon>
        <taxon>Planococcus</taxon>
    </lineage>
</organism>
<dbReference type="EMBL" id="JAUJWU010000003">
    <property type="protein sequence ID" value="MDN7246278.1"/>
    <property type="molecule type" value="Genomic_DNA"/>
</dbReference>
<evidence type="ECO:0000313" key="1">
    <source>
        <dbReference type="EMBL" id="MDN7246278.1"/>
    </source>
</evidence>
<protein>
    <recommendedName>
        <fullName evidence="3">IstB-like ATP-binding protein domain-containing protein</fullName>
    </recommendedName>
</protein>
<accession>A0ABT8NET5</accession>
<name>A0ABT8NET5_9BACL</name>
<comment type="caution">
    <text evidence="1">The sequence shown here is derived from an EMBL/GenBank/DDBJ whole genome shotgun (WGS) entry which is preliminary data.</text>
</comment>
<sequence>MTYKAHEAHLFFQFIHDLYDKAAFILTSNKVPNE</sequence>